<dbReference type="Proteomes" id="UP000692954">
    <property type="component" value="Unassembled WGS sequence"/>
</dbReference>
<keyword evidence="2" id="KW-1185">Reference proteome</keyword>
<sequence length="84" mass="10207">MNNTCNLNGKSQLLSIKHYNHQNLQSQNWISQLPFRVFSQIQINMMIKKQIVFQQIFRLYFKTQKKPQKQFTKNQNSMQKVFQI</sequence>
<dbReference type="AlphaFoldDB" id="A0A8S1RMA7"/>
<proteinExistence type="predicted"/>
<name>A0A8S1RMA7_9CILI</name>
<organism evidence="1 2">
    <name type="scientific">Paramecium sonneborni</name>
    <dbReference type="NCBI Taxonomy" id="65129"/>
    <lineage>
        <taxon>Eukaryota</taxon>
        <taxon>Sar</taxon>
        <taxon>Alveolata</taxon>
        <taxon>Ciliophora</taxon>
        <taxon>Intramacronucleata</taxon>
        <taxon>Oligohymenophorea</taxon>
        <taxon>Peniculida</taxon>
        <taxon>Parameciidae</taxon>
        <taxon>Paramecium</taxon>
    </lineage>
</organism>
<reference evidence="1" key="1">
    <citation type="submission" date="2021-01" db="EMBL/GenBank/DDBJ databases">
        <authorList>
            <consortium name="Genoscope - CEA"/>
            <person name="William W."/>
        </authorList>
    </citation>
    <scope>NUCLEOTIDE SEQUENCE</scope>
</reference>
<dbReference type="EMBL" id="CAJJDN010000244">
    <property type="protein sequence ID" value="CAD8129771.1"/>
    <property type="molecule type" value="Genomic_DNA"/>
</dbReference>
<gene>
    <name evidence="1" type="ORF">PSON_ATCC_30995.1.T2440002</name>
</gene>
<protein>
    <submittedName>
        <fullName evidence="1">Uncharacterized protein</fullName>
    </submittedName>
</protein>
<evidence type="ECO:0000313" key="2">
    <source>
        <dbReference type="Proteomes" id="UP000692954"/>
    </source>
</evidence>
<evidence type="ECO:0000313" key="1">
    <source>
        <dbReference type="EMBL" id="CAD8129771.1"/>
    </source>
</evidence>
<accession>A0A8S1RMA7</accession>
<comment type="caution">
    <text evidence="1">The sequence shown here is derived from an EMBL/GenBank/DDBJ whole genome shotgun (WGS) entry which is preliminary data.</text>
</comment>